<evidence type="ECO:0000313" key="3">
    <source>
        <dbReference type="EMBL" id="PWN91505.1"/>
    </source>
</evidence>
<feature type="signal peptide" evidence="2">
    <location>
        <begin position="1"/>
        <end position="20"/>
    </location>
</feature>
<feature type="region of interest" description="Disordered" evidence="1">
    <location>
        <begin position="331"/>
        <end position="351"/>
    </location>
</feature>
<feature type="region of interest" description="Disordered" evidence="1">
    <location>
        <begin position="102"/>
        <end position="146"/>
    </location>
</feature>
<feature type="region of interest" description="Disordered" evidence="1">
    <location>
        <begin position="412"/>
        <end position="436"/>
    </location>
</feature>
<dbReference type="Proteomes" id="UP000245768">
    <property type="component" value="Unassembled WGS sequence"/>
</dbReference>
<organism evidence="3 4">
    <name type="scientific">Acaromyces ingoldii</name>
    <dbReference type="NCBI Taxonomy" id="215250"/>
    <lineage>
        <taxon>Eukaryota</taxon>
        <taxon>Fungi</taxon>
        <taxon>Dikarya</taxon>
        <taxon>Basidiomycota</taxon>
        <taxon>Ustilaginomycotina</taxon>
        <taxon>Exobasidiomycetes</taxon>
        <taxon>Exobasidiales</taxon>
        <taxon>Cryptobasidiaceae</taxon>
        <taxon>Acaromyces</taxon>
    </lineage>
</organism>
<feature type="region of interest" description="Disordered" evidence="1">
    <location>
        <begin position="291"/>
        <end position="310"/>
    </location>
</feature>
<keyword evidence="4" id="KW-1185">Reference proteome</keyword>
<dbReference type="AlphaFoldDB" id="A0A316YUV6"/>
<proteinExistence type="predicted"/>
<feature type="compositionally biased region" description="Polar residues" evidence="1">
    <location>
        <begin position="102"/>
        <end position="130"/>
    </location>
</feature>
<dbReference type="InParanoid" id="A0A316YUV6"/>
<dbReference type="GeneID" id="37045835"/>
<name>A0A316YUV6_9BASI</name>
<evidence type="ECO:0000313" key="4">
    <source>
        <dbReference type="Proteomes" id="UP000245768"/>
    </source>
</evidence>
<feature type="compositionally biased region" description="Basic residues" evidence="1">
    <location>
        <begin position="777"/>
        <end position="790"/>
    </location>
</feature>
<feature type="chain" id="PRO_5016348981" description="Ricin B lectin domain-containing protein" evidence="2">
    <location>
        <begin position="21"/>
        <end position="790"/>
    </location>
</feature>
<dbReference type="EMBL" id="KZ819635">
    <property type="protein sequence ID" value="PWN91505.1"/>
    <property type="molecule type" value="Genomic_DNA"/>
</dbReference>
<accession>A0A316YUV6</accession>
<dbReference type="RefSeq" id="XP_025378703.1">
    <property type="nucleotide sequence ID" value="XM_025523919.1"/>
</dbReference>
<feature type="compositionally biased region" description="Low complexity" evidence="1">
    <location>
        <begin position="131"/>
        <end position="146"/>
    </location>
</feature>
<reference evidence="3 4" key="1">
    <citation type="journal article" date="2018" name="Mol. Biol. Evol.">
        <title>Broad Genomic Sampling Reveals a Smut Pathogenic Ancestry of the Fungal Clade Ustilaginomycotina.</title>
        <authorList>
            <person name="Kijpornyongpan T."/>
            <person name="Mondo S.J."/>
            <person name="Barry K."/>
            <person name="Sandor L."/>
            <person name="Lee J."/>
            <person name="Lipzen A."/>
            <person name="Pangilinan J."/>
            <person name="LaButti K."/>
            <person name="Hainaut M."/>
            <person name="Henrissat B."/>
            <person name="Grigoriev I.V."/>
            <person name="Spatafora J.W."/>
            <person name="Aime M.C."/>
        </authorList>
    </citation>
    <scope>NUCLEOTIDE SEQUENCE [LARGE SCALE GENOMIC DNA]</scope>
    <source>
        <strain evidence="3 4">MCA 4198</strain>
    </source>
</reference>
<evidence type="ECO:0008006" key="5">
    <source>
        <dbReference type="Google" id="ProtNLM"/>
    </source>
</evidence>
<feature type="region of interest" description="Disordered" evidence="1">
    <location>
        <begin position="769"/>
        <end position="790"/>
    </location>
</feature>
<protein>
    <recommendedName>
        <fullName evidence="5">Ricin B lectin domain-containing protein</fullName>
    </recommendedName>
</protein>
<keyword evidence="2" id="KW-0732">Signal</keyword>
<feature type="region of interest" description="Disordered" evidence="1">
    <location>
        <begin position="258"/>
        <end position="284"/>
    </location>
</feature>
<evidence type="ECO:0000256" key="2">
    <source>
        <dbReference type="SAM" id="SignalP"/>
    </source>
</evidence>
<feature type="compositionally biased region" description="Low complexity" evidence="1">
    <location>
        <begin position="416"/>
        <end position="436"/>
    </location>
</feature>
<evidence type="ECO:0000256" key="1">
    <source>
        <dbReference type="SAM" id="MobiDB-lite"/>
    </source>
</evidence>
<gene>
    <name evidence="3" type="ORF">FA10DRAFT_284437</name>
</gene>
<sequence length="790" mass="83997">MLRIDLLHLLLISLALVRDGINVKGLPFQQLSAPSIDQSTMTSAPNPVIGKNNFMASDVLDDPSSSIITDGSLVDAKKPTFRPLEEPLENLAVHSDSLAGSTTSTLGANSMLTSVPSPTVTQGSDVQEGTSAPPSSSPDSPMPSSLLPAASSVLLIKDGGEEIKNATSMLNDGKNIASAPVTTSSSIVPPSGAPTTSAPLAGNSVASATTAAETTSQGLAGSNNITSTNNEVKVAELDGISTFTLPVTSFNVHATTSPWQVAGPKDDKGAPLNHKASATSHQVEGLDASFNTTSELPNLGHDTNKDSSNAVTMSNDKEALWLINSSKLTPGLGNTANKTKEESGATASSHGADVSIAATLIRPDFLLVTVAPTKTSSHDVVEPFFEQPESLFNVEELSHLLFGSASEQPFAKRAGNAPANNVPANNAPANNAPANNNLKEPLSEPLEMYEPNKEGTGEGVHSSSIDEELDIEQLAEKIAAQDDWMAQTCGGRDRKGRLHHPFVGGEGREYSEGCWSGDVEGRLIFEKQSSELENRCDGASGYLHFISPHGLEKRCLFQSNDFRRRDVSTDVQMLVLDKRCGGMRHSGNEFEKRCSLNDQETRSVKRSLKVVLDGYGAVEPKEAPLTIAVVLLDPPVLPEDDVQHLDQQTQFLVKRGPGGHGNHNTYGSYGSHTGSGFYRKPTYIENLARRVKQLLGNLKSTIAKKFTGSKILTGFAHDAKRVGMTRPGVFVSEKLLPPLKHTASKSEGFSAIGSKLKRLGQKLGHRLKQATRGVTKGFKKPARGMKKPAS</sequence>